<keyword evidence="2" id="KW-1185">Reference proteome</keyword>
<name>A0A5K8ABS4_9BACT</name>
<evidence type="ECO:0000313" key="1">
    <source>
        <dbReference type="EMBL" id="BBO90057.1"/>
    </source>
</evidence>
<dbReference type="EMBL" id="AP021879">
    <property type="protein sequence ID" value="BBO90057.1"/>
    <property type="molecule type" value="Genomic_DNA"/>
</dbReference>
<evidence type="ECO:0000313" key="2">
    <source>
        <dbReference type="Proteomes" id="UP000422108"/>
    </source>
</evidence>
<organism evidence="1 2">
    <name type="scientific">Desulfosarcina ovata subsp. ovata</name>
    <dbReference type="NCBI Taxonomy" id="2752305"/>
    <lineage>
        <taxon>Bacteria</taxon>
        <taxon>Pseudomonadati</taxon>
        <taxon>Thermodesulfobacteriota</taxon>
        <taxon>Desulfobacteria</taxon>
        <taxon>Desulfobacterales</taxon>
        <taxon>Desulfosarcinaceae</taxon>
        <taxon>Desulfosarcina</taxon>
    </lineage>
</organism>
<sequence>MILSPFDEKQKRPTVSSAQKRNHLVAKLGRSFLIPYAGAGSKTEQLGRDILEGGGAIYSFNLPVNDGLIHSGAKPIGMELKGMKAFAKNLKSNFKTRFEKE</sequence>
<proteinExistence type="predicted"/>
<reference evidence="1 2" key="1">
    <citation type="submission" date="2019-11" db="EMBL/GenBank/DDBJ databases">
        <title>Comparative genomics of hydrocarbon-degrading Desulfosarcina strains.</title>
        <authorList>
            <person name="Watanabe M."/>
            <person name="Kojima H."/>
            <person name="Fukui M."/>
        </authorList>
    </citation>
    <scope>NUCLEOTIDE SEQUENCE [LARGE SCALE GENOMIC DNA]</scope>
    <source>
        <strain evidence="2">oXyS1</strain>
    </source>
</reference>
<protein>
    <submittedName>
        <fullName evidence="1">Uncharacterized protein</fullName>
    </submittedName>
</protein>
<dbReference type="AlphaFoldDB" id="A0A5K8ABS4"/>
<gene>
    <name evidence="1" type="ORF">DSCOOX_32370</name>
</gene>
<accession>A0A5K8ABS4</accession>
<dbReference type="Proteomes" id="UP000422108">
    <property type="component" value="Chromosome"/>
</dbReference>